<evidence type="ECO:0000256" key="1">
    <source>
        <dbReference type="SAM" id="MobiDB-lite"/>
    </source>
</evidence>
<name>A0A1M7Y265_9FIRM</name>
<dbReference type="EMBL" id="FRFD01000003">
    <property type="protein sequence ID" value="SHO46004.1"/>
    <property type="molecule type" value="Genomic_DNA"/>
</dbReference>
<feature type="chain" id="PRO_5012003192" evidence="2">
    <location>
        <begin position="23"/>
        <end position="503"/>
    </location>
</feature>
<dbReference type="PANTHER" id="PTHR43649">
    <property type="entry name" value="ARABINOSE-BINDING PROTEIN-RELATED"/>
    <property type="match status" value="1"/>
</dbReference>
<dbReference type="PANTHER" id="PTHR43649:SF17">
    <property type="entry name" value="ABC TRANSPORTER SOLUTE BINDING PROTEIN-SUGAR TRANSPORT"/>
    <property type="match status" value="1"/>
</dbReference>
<dbReference type="InterPro" id="IPR050490">
    <property type="entry name" value="Bact_solute-bd_prot1"/>
</dbReference>
<evidence type="ECO:0000313" key="4">
    <source>
        <dbReference type="EMBL" id="SHO46004.1"/>
    </source>
</evidence>
<feature type="signal peptide" evidence="2">
    <location>
        <begin position="1"/>
        <end position="22"/>
    </location>
</feature>
<feature type="region of interest" description="Disordered" evidence="1">
    <location>
        <begin position="32"/>
        <end position="54"/>
    </location>
</feature>
<dbReference type="Gene3D" id="3.40.190.10">
    <property type="entry name" value="Periplasmic binding protein-like II"/>
    <property type="match status" value="1"/>
</dbReference>
<dbReference type="SUPFAM" id="SSF53850">
    <property type="entry name" value="Periplasmic binding protein-like II"/>
    <property type="match status" value="1"/>
</dbReference>
<organism evidence="4 5">
    <name type="scientific">Anaerocolumna xylanovorans DSM 12503</name>
    <dbReference type="NCBI Taxonomy" id="1121345"/>
    <lineage>
        <taxon>Bacteria</taxon>
        <taxon>Bacillati</taxon>
        <taxon>Bacillota</taxon>
        <taxon>Clostridia</taxon>
        <taxon>Lachnospirales</taxon>
        <taxon>Lachnospiraceae</taxon>
        <taxon>Anaerocolumna</taxon>
    </lineage>
</organism>
<evidence type="ECO:0000259" key="3">
    <source>
        <dbReference type="Pfam" id="PF12010"/>
    </source>
</evidence>
<feature type="domain" description="DUF3502" evidence="3">
    <location>
        <begin position="433"/>
        <end position="501"/>
    </location>
</feature>
<dbReference type="STRING" id="1121345.SAMN02745217_01133"/>
<dbReference type="Proteomes" id="UP000184612">
    <property type="component" value="Unassembled WGS sequence"/>
</dbReference>
<dbReference type="Pfam" id="PF12010">
    <property type="entry name" value="DUF3502"/>
    <property type="match status" value="1"/>
</dbReference>
<dbReference type="RefSeq" id="WP_073587754.1">
    <property type="nucleotide sequence ID" value="NZ_FRFD01000003.1"/>
</dbReference>
<reference evidence="4 5" key="1">
    <citation type="submission" date="2016-12" db="EMBL/GenBank/DDBJ databases">
        <authorList>
            <person name="Song W.-J."/>
            <person name="Kurnit D.M."/>
        </authorList>
    </citation>
    <scope>NUCLEOTIDE SEQUENCE [LARGE SCALE GENOMIC DNA]</scope>
    <source>
        <strain evidence="4 5">DSM 12503</strain>
    </source>
</reference>
<accession>A0A1M7Y265</accession>
<dbReference type="AlphaFoldDB" id="A0A1M7Y265"/>
<proteinExistence type="predicted"/>
<evidence type="ECO:0000256" key="2">
    <source>
        <dbReference type="SAM" id="SignalP"/>
    </source>
</evidence>
<sequence length="503" mass="55590">MKKFSKVMALFLIFTLCITSLAACGKGKNTNNQNAGKVSGGDTAGTKDTSKDDKTKDPVILKWIQIGGQPNNMDAAVKNMNEYSIGKIGVGVEFTYLDWGIWGDKVTAMINSGEKFDIMFTNGDKYSSAVSLGAFADITDMLKDTPDLQKFVPETLWSGAKINSKIYGVPTYKDSSQTQYWVWDKELVDKYKIDYEHIETVDQLDPVLYKLQDEIKAGNITGTDYALTTAKDGINGFLMNYEGPSAALGVRFDDKNAQVVNVFEQQDIMDILTHMHKWYKDGIVNPDAATLDQGPAWVIVSSGQGFPGSDVDWGKGRGKDTVSHPFAGPLYSTGTILGSVNAISSNSDHKAEALKYLELCNTDPKMRNMLAYGIEGVDWTDNGDGTVTRTPDCYSPAAYSQASFFTMSPVAPNSADQWTKVQEWNEKATSSVLLGFSFDRTNVENELAACDLILSRYKQELYTGTSDPEEVVPKLYSELTKNGGLEKIRTEYQNQINEWLKTK</sequence>
<dbReference type="OrthoDB" id="2636783at2"/>
<evidence type="ECO:0000313" key="5">
    <source>
        <dbReference type="Proteomes" id="UP000184612"/>
    </source>
</evidence>
<keyword evidence="2" id="KW-0732">Signal</keyword>
<keyword evidence="5" id="KW-1185">Reference proteome</keyword>
<protein>
    <submittedName>
        <fullName evidence="4">Putative aldouronate transport system substrate-binding protein</fullName>
    </submittedName>
</protein>
<gene>
    <name evidence="4" type="ORF">SAMN02745217_01133</name>
</gene>
<dbReference type="PROSITE" id="PS51257">
    <property type="entry name" value="PROKAR_LIPOPROTEIN"/>
    <property type="match status" value="1"/>
</dbReference>
<dbReference type="InterPro" id="IPR022627">
    <property type="entry name" value="DUF3502"/>
</dbReference>